<evidence type="ECO:0000313" key="2">
    <source>
        <dbReference type="EMBL" id="TCP66445.1"/>
    </source>
</evidence>
<dbReference type="GO" id="GO:0003677">
    <property type="term" value="F:DNA binding"/>
    <property type="evidence" value="ECO:0007669"/>
    <property type="project" value="InterPro"/>
</dbReference>
<dbReference type="SMART" id="SM00530">
    <property type="entry name" value="HTH_XRE"/>
    <property type="match status" value="1"/>
</dbReference>
<gene>
    <name evidence="2" type="ORF">EDD57_12424</name>
</gene>
<dbReference type="Proteomes" id="UP000294746">
    <property type="component" value="Unassembled WGS sequence"/>
</dbReference>
<dbReference type="CDD" id="cd00093">
    <property type="entry name" value="HTH_XRE"/>
    <property type="match status" value="1"/>
</dbReference>
<dbReference type="AlphaFoldDB" id="A0A4R2S5A7"/>
<accession>A0A4R2S5A7</accession>
<keyword evidence="3" id="KW-1185">Reference proteome</keyword>
<proteinExistence type="predicted"/>
<dbReference type="OrthoDB" id="2986852at2"/>
<dbReference type="RefSeq" id="WP_131849072.1">
    <property type="nucleotide sequence ID" value="NZ_SLXV01000024.1"/>
</dbReference>
<name>A0A4R2S5A7_9BACL</name>
<organism evidence="2 3">
    <name type="scientific">Baia soyae</name>
    <dbReference type="NCBI Taxonomy" id="1544746"/>
    <lineage>
        <taxon>Bacteria</taxon>
        <taxon>Bacillati</taxon>
        <taxon>Bacillota</taxon>
        <taxon>Bacilli</taxon>
        <taxon>Bacillales</taxon>
        <taxon>Thermoactinomycetaceae</taxon>
        <taxon>Baia</taxon>
    </lineage>
</organism>
<evidence type="ECO:0000259" key="1">
    <source>
        <dbReference type="PROSITE" id="PS50943"/>
    </source>
</evidence>
<reference evidence="2 3" key="1">
    <citation type="submission" date="2019-03" db="EMBL/GenBank/DDBJ databases">
        <title>Genomic Encyclopedia of Type Strains, Phase IV (KMG-IV): sequencing the most valuable type-strain genomes for metagenomic binning, comparative biology and taxonomic classification.</title>
        <authorList>
            <person name="Goeker M."/>
        </authorList>
    </citation>
    <scope>NUCLEOTIDE SEQUENCE [LARGE SCALE GENOMIC DNA]</scope>
    <source>
        <strain evidence="2 3">DSM 46831</strain>
    </source>
</reference>
<dbReference type="Gene3D" id="1.10.260.40">
    <property type="entry name" value="lambda repressor-like DNA-binding domains"/>
    <property type="match status" value="1"/>
</dbReference>
<protein>
    <submittedName>
        <fullName evidence="2">Helix-turn-helix protein</fullName>
    </submittedName>
</protein>
<dbReference type="EMBL" id="SLXV01000024">
    <property type="protein sequence ID" value="TCP66445.1"/>
    <property type="molecule type" value="Genomic_DNA"/>
</dbReference>
<sequence length="284" mass="32917">MEYHYGITVREGREKLKMTQAQLAEIWPQSGGGIGVSVNYVSDVERGIKNITDLQTLRRLCNILQIPIWKMGLSDYNPFDPSIDDSRILDSNQISSYDNFHPYGITKLTNTSSDRILDYKSCLLEAEGDCFISGTSMIHLAEDSNDILRDKLYVGKIYLLILDPDWIKRNFSILTFIADEEDRKEFHYEIRNSIRKLNQLQRNLPLELIPRLKIKTYSTIFPYIITGFENGAIGKLVVEITDYIPEKNQPRFTLHKTSGKDTMFEHVKNKFFSIWNNTAITKEM</sequence>
<evidence type="ECO:0000313" key="3">
    <source>
        <dbReference type="Proteomes" id="UP000294746"/>
    </source>
</evidence>
<dbReference type="SUPFAM" id="SSF47413">
    <property type="entry name" value="lambda repressor-like DNA-binding domains"/>
    <property type="match status" value="1"/>
</dbReference>
<dbReference type="PROSITE" id="PS50943">
    <property type="entry name" value="HTH_CROC1"/>
    <property type="match status" value="1"/>
</dbReference>
<dbReference type="InterPro" id="IPR010982">
    <property type="entry name" value="Lambda_DNA-bd_dom_sf"/>
</dbReference>
<comment type="caution">
    <text evidence="2">The sequence shown here is derived from an EMBL/GenBank/DDBJ whole genome shotgun (WGS) entry which is preliminary data.</text>
</comment>
<feature type="domain" description="HTH cro/C1-type" evidence="1">
    <location>
        <begin position="9"/>
        <end position="71"/>
    </location>
</feature>
<dbReference type="InterPro" id="IPR001387">
    <property type="entry name" value="Cro/C1-type_HTH"/>
</dbReference>